<keyword evidence="1" id="KW-1133">Transmembrane helix</keyword>
<keyword evidence="1" id="KW-0812">Transmembrane</keyword>
<name>A0A7H0GGP9_9BURK</name>
<evidence type="ECO:0000313" key="3">
    <source>
        <dbReference type="Proteomes" id="UP000516028"/>
    </source>
</evidence>
<feature type="transmembrane region" description="Helical" evidence="1">
    <location>
        <begin position="149"/>
        <end position="169"/>
    </location>
</feature>
<feature type="transmembrane region" description="Helical" evidence="1">
    <location>
        <begin position="33"/>
        <end position="51"/>
    </location>
</feature>
<evidence type="ECO:0000313" key="2">
    <source>
        <dbReference type="EMBL" id="QNP47465.1"/>
    </source>
</evidence>
<protein>
    <submittedName>
        <fullName evidence="2">Uncharacterized protein</fullName>
    </submittedName>
</protein>
<keyword evidence="1" id="KW-0472">Membrane</keyword>
<organism evidence="2 3">
    <name type="scientific">Diaphorobacter aerolatus</name>
    <dbReference type="NCBI Taxonomy" id="1288495"/>
    <lineage>
        <taxon>Bacteria</taxon>
        <taxon>Pseudomonadati</taxon>
        <taxon>Pseudomonadota</taxon>
        <taxon>Betaproteobacteria</taxon>
        <taxon>Burkholderiales</taxon>
        <taxon>Comamonadaceae</taxon>
        <taxon>Diaphorobacter</taxon>
    </lineage>
</organism>
<dbReference type="EMBL" id="CP060783">
    <property type="protein sequence ID" value="QNP47465.1"/>
    <property type="molecule type" value="Genomic_DNA"/>
</dbReference>
<dbReference type="AlphaFoldDB" id="A0A7H0GGP9"/>
<gene>
    <name evidence="2" type="ORF">H9K75_14405</name>
</gene>
<feature type="transmembrane region" description="Helical" evidence="1">
    <location>
        <begin position="71"/>
        <end position="90"/>
    </location>
</feature>
<evidence type="ECO:0000256" key="1">
    <source>
        <dbReference type="SAM" id="Phobius"/>
    </source>
</evidence>
<accession>A0A7H0GGP9</accession>
<sequence length="208" mass="23429">MLLKTIGRLPLIQCLVHFPLNAHKTALKKFSTLWILTSLPVIVAVFLSPIPDGTSGVGVKLLLKLRESITVSELFVYTATFLTPIFYMIFEKYQESSETQFGEKIVQSVRRLFKGYGLLALISIVIMILTAIAFGQIKAGSSDFQNSFLGYYLSSLSLPIYIFSLYCWYLTLLDGAWRGDFVSENRSSEKNIVNDFSARLRARESGDE</sequence>
<reference evidence="2 3" key="1">
    <citation type="submission" date="2020-08" db="EMBL/GenBank/DDBJ databases">
        <title>Genome sequence of Diaphorobacter aerolatus KACC 16536T.</title>
        <authorList>
            <person name="Hyun D.-W."/>
            <person name="Bae J.-W."/>
        </authorList>
    </citation>
    <scope>NUCLEOTIDE SEQUENCE [LARGE SCALE GENOMIC DNA]</scope>
    <source>
        <strain evidence="2 3">KACC 16536</strain>
    </source>
</reference>
<dbReference type="RefSeq" id="WP_124164490.1">
    <property type="nucleotide sequence ID" value="NZ_CP060783.1"/>
</dbReference>
<keyword evidence="3" id="KW-1185">Reference proteome</keyword>
<feature type="transmembrane region" description="Helical" evidence="1">
    <location>
        <begin position="116"/>
        <end position="137"/>
    </location>
</feature>
<dbReference type="KEGG" id="daer:H9K75_14405"/>
<proteinExistence type="predicted"/>
<dbReference type="Proteomes" id="UP000516028">
    <property type="component" value="Chromosome"/>
</dbReference>